<reference evidence="2 3" key="1">
    <citation type="submission" date="2019-03" db="EMBL/GenBank/DDBJ databases">
        <title>Genomic Encyclopedia of Type Strains, Phase IV (KMG-V): Genome sequencing to study the core and pangenomes of soil and plant-associated prokaryotes.</title>
        <authorList>
            <person name="Whitman W."/>
        </authorList>
    </citation>
    <scope>NUCLEOTIDE SEQUENCE [LARGE SCALE GENOMIC DNA]</scope>
    <source>
        <strain evidence="2 3">FB403</strain>
    </source>
</reference>
<evidence type="ECO:0000313" key="3">
    <source>
        <dbReference type="Proteomes" id="UP000295021"/>
    </source>
</evidence>
<dbReference type="InterPro" id="IPR027373">
    <property type="entry name" value="RHH_dom"/>
</dbReference>
<evidence type="ECO:0000259" key="1">
    <source>
        <dbReference type="Pfam" id="PF13467"/>
    </source>
</evidence>
<dbReference type="RefSeq" id="WP_132610158.1">
    <property type="nucleotide sequence ID" value="NZ_JAAXST010000003.1"/>
</dbReference>
<comment type="caution">
    <text evidence="2">The sequence shown here is derived from an EMBL/GenBank/DDBJ whole genome shotgun (WGS) entry which is preliminary data.</text>
</comment>
<dbReference type="AlphaFoldDB" id="A0AAX2QSQ9"/>
<evidence type="ECO:0000313" key="2">
    <source>
        <dbReference type="EMBL" id="TCU28580.1"/>
    </source>
</evidence>
<accession>A0AAX2QSQ9</accession>
<dbReference type="Proteomes" id="UP000295021">
    <property type="component" value="Unassembled WGS sequence"/>
</dbReference>
<organism evidence="2 3">
    <name type="scientific">Rhizobium laguerreae</name>
    <dbReference type="NCBI Taxonomy" id="1076926"/>
    <lineage>
        <taxon>Bacteria</taxon>
        <taxon>Pseudomonadati</taxon>
        <taxon>Pseudomonadota</taxon>
        <taxon>Alphaproteobacteria</taxon>
        <taxon>Hyphomicrobiales</taxon>
        <taxon>Rhizobiaceae</taxon>
        <taxon>Rhizobium/Agrobacterium group</taxon>
        <taxon>Rhizobium</taxon>
    </lineage>
</organism>
<feature type="domain" description="Ribbon-helix-helix" evidence="1">
    <location>
        <begin position="3"/>
        <end position="66"/>
    </location>
</feature>
<gene>
    <name evidence="2" type="ORF">EV131_102415</name>
</gene>
<dbReference type="Pfam" id="PF13467">
    <property type="entry name" value="RHH_4"/>
    <property type="match status" value="1"/>
</dbReference>
<dbReference type="Gene3D" id="1.10.3990.20">
    <property type="entry name" value="protein bp1543"/>
    <property type="match status" value="1"/>
</dbReference>
<protein>
    <submittedName>
        <fullName evidence="2">Ribbon-helix-helix protein</fullName>
    </submittedName>
</protein>
<sequence length="86" mass="9689">MIRKHSATLHGHRTSFSLEDEFWAELKTIAGARSIPLAALISEIDDHRPPDSNLSSALRLHVLSWLKATSLDVCCSKSRSDLRRHQ</sequence>
<dbReference type="EMBL" id="SMBI01000002">
    <property type="protein sequence ID" value="TCU28580.1"/>
    <property type="molecule type" value="Genomic_DNA"/>
</dbReference>
<name>A0AAX2QSQ9_9HYPH</name>
<dbReference type="InterPro" id="IPR038268">
    <property type="entry name" value="RHH_sf"/>
</dbReference>
<proteinExistence type="predicted"/>